<dbReference type="InterPro" id="IPR003959">
    <property type="entry name" value="ATPase_AAA_core"/>
</dbReference>
<organism evidence="3 4">
    <name type="scientific">Halanaerobium saccharolyticum subsp. saccharolyticum DSM 6643</name>
    <dbReference type="NCBI Taxonomy" id="1293054"/>
    <lineage>
        <taxon>Bacteria</taxon>
        <taxon>Bacillati</taxon>
        <taxon>Bacillota</taxon>
        <taxon>Clostridia</taxon>
        <taxon>Halanaerobiales</taxon>
        <taxon>Halanaerobiaceae</taxon>
        <taxon>Halanaerobium</taxon>
    </lineage>
</organism>
<reference evidence="4" key="1">
    <citation type="journal article" date="2013" name="Genome Announc.">
        <title>Genome Sequence of Halanaerobium saccharolyticum subsp. saccharolyticum Strain DSM 6643T, a Halophilic Hydrogen-Producing Bacterium.</title>
        <authorList>
            <person name="Kivisto A."/>
            <person name="Larjo A."/>
            <person name="Ciranna A."/>
            <person name="Santala V."/>
            <person name="Roos C."/>
            <person name="Karp M."/>
        </authorList>
    </citation>
    <scope>NUCLEOTIDE SEQUENCE [LARGE SCALE GENOMIC DNA]</scope>
    <source>
        <strain evidence="4">DSM 6643</strain>
    </source>
</reference>
<dbReference type="InterPro" id="IPR051396">
    <property type="entry name" value="Bact_Antivir_Def_Nuclease"/>
</dbReference>
<dbReference type="Pfam" id="PF13304">
    <property type="entry name" value="AAA_21"/>
    <property type="match status" value="1"/>
</dbReference>
<proteinExistence type="predicted"/>
<protein>
    <submittedName>
        <fullName evidence="3">Uncharacterized protein</fullName>
    </submittedName>
</protein>
<feature type="domain" description="OLD protein-like TOPRIM" evidence="2">
    <location>
        <begin position="326"/>
        <end position="389"/>
    </location>
</feature>
<comment type="caution">
    <text evidence="3">The sequence shown here is derived from an EMBL/GenBank/DDBJ whole genome shotgun (WGS) entry which is preliminary data.</text>
</comment>
<dbReference type="SUPFAM" id="SSF52540">
    <property type="entry name" value="P-loop containing nucleoside triphosphate hydrolases"/>
    <property type="match status" value="1"/>
</dbReference>
<dbReference type="InParanoid" id="M5E0J8"/>
<dbReference type="PANTHER" id="PTHR43581:SF4">
    <property type="entry name" value="ATP_GTP PHOSPHATASE"/>
    <property type="match status" value="1"/>
</dbReference>
<dbReference type="GO" id="GO:0005524">
    <property type="term" value="F:ATP binding"/>
    <property type="evidence" value="ECO:0007669"/>
    <property type="project" value="InterPro"/>
</dbReference>
<feature type="domain" description="ATPase AAA-type core" evidence="1">
    <location>
        <begin position="26"/>
        <end position="275"/>
    </location>
</feature>
<dbReference type="GO" id="GO:0016887">
    <property type="term" value="F:ATP hydrolysis activity"/>
    <property type="evidence" value="ECO:0007669"/>
    <property type="project" value="InterPro"/>
</dbReference>
<evidence type="ECO:0000259" key="1">
    <source>
        <dbReference type="Pfam" id="PF13304"/>
    </source>
</evidence>
<evidence type="ECO:0000259" key="2">
    <source>
        <dbReference type="Pfam" id="PF20469"/>
    </source>
</evidence>
<dbReference type="Pfam" id="PF20469">
    <property type="entry name" value="OLD-like_TOPRIM"/>
    <property type="match status" value="1"/>
</dbReference>
<dbReference type="eggNOG" id="COG3593">
    <property type="taxonomic scope" value="Bacteria"/>
</dbReference>
<dbReference type="InterPro" id="IPR034139">
    <property type="entry name" value="TOPRIM_OLD"/>
</dbReference>
<dbReference type="InterPro" id="IPR027417">
    <property type="entry name" value="P-loop_NTPase"/>
</dbReference>
<evidence type="ECO:0000313" key="4">
    <source>
        <dbReference type="Proteomes" id="UP000012063"/>
    </source>
</evidence>
<dbReference type="STRING" id="1293054.HSACCH_01057"/>
<dbReference type="EMBL" id="CAUI01000015">
    <property type="protein sequence ID" value="CCU79055.1"/>
    <property type="molecule type" value="Genomic_DNA"/>
</dbReference>
<accession>M5E0J8</accession>
<dbReference type="Gene3D" id="3.40.50.300">
    <property type="entry name" value="P-loop containing nucleotide triphosphate hydrolases"/>
    <property type="match status" value="1"/>
</dbReference>
<sequence>MYIKKIAISGYKTLVDFKFEEIQEGLNILVGKNNVGKSNILKALDIFFTRQGTLKEDEIANSFDSFLNNRDNIYMEVVFADASDMFGSNRSEITLKINLNENNRKYMIKLKGKYKNMSKDSFFKNNPKYIYFGDLNEMNFNSNDLQELYSINNANERRKIETNASQFLQYILNTNINISINLNNDSSYSIDVIDSYGNSNLLSNKSSGLQQLVYLGVVFSFNLLKKPKNIILGIEEPESNLHTSLQKRLFKRIREISEAYSVQIFLTTHSPVFIDKFNYESVHHVKRNNNMHTKVLKESYRNNWFNIRKDLGLGINDSLFVGEFNLLVEGPTEKIIFPKIIKILHDKDLISFGEEDINLLSAQGAPNLHYFSKLISQMGLPTVILVDKDQQGNNAKEKIEDDNRFNKLKVISLDKEGHDKCEIEDLINNDLLLNSINELYNSSLNEEDLLRARKNEYHEESGLIKFSKAFKKFDLEKNRDLSKLNLATIIKSGLNEEYDLELIKEFFMKIDNFYKEFM</sequence>
<keyword evidence="4" id="KW-1185">Reference proteome</keyword>
<dbReference type="PANTHER" id="PTHR43581">
    <property type="entry name" value="ATP/GTP PHOSPHATASE"/>
    <property type="match status" value="1"/>
</dbReference>
<dbReference type="Proteomes" id="UP000012063">
    <property type="component" value="Unassembled WGS sequence"/>
</dbReference>
<name>M5E0J8_9FIRM</name>
<evidence type="ECO:0000313" key="3">
    <source>
        <dbReference type="EMBL" id="CCU79055.1"/>
    </source>
</evidence>
<dbReference type="AlphaFoldDB" id="M5E0J8"/>
<dbReference type="OrthoDB" id="308933at2"/>
<dbReference type="RefSeq" id="WP_005488429.1">
    <property type="nucleotide sequence ID" value="NZ_CAUI01000015.1"/>
</dbReference>
<gene>
    <name evidence="3" type="ORF">HSACCH_01057</name>
</gene>